<name>X7XX29_MYCKA</name>
<evidence type="ECO:0000313" key="2">
    <source>
        <dbReference type="Proteomes" id="UP000020561"/>
    </source>
</evidence>
<proteinExistence type="predicted"/>
<reference evidence="1 2" key="1">
    <citation type="submission" date="2013-12" db="EMBL/GenBank/DDBJ databases">
        <authorList>
            <person name="Brown-Elliot B."/>
            <person name="Wallace R."/>
            <person name="Lenaerts A."/>
            <person name="Ordway D."/>
            <person name="DeGroote M.A."/>
            <person name="Parker T."/>
            <person name="Sizemore C."/>
            <person name="Tallon L.J."/>
            <person name="Sadzewicz L.K."/>
            <person name="Sengamalay N."/>
            <person name="Fraser C.M."/>
            <person name="Hine E."/>
            <person name="Shefchek K.A."/>
            <person name="Das S.P."/>
            <person name="Tettelin H."/>
        </authorList>
    </citation>
    <scope>NUCLEOTIDE SEQUENCE [LARGE SCALE GENOMIC DNA]</scope>
    <source>
        <strain evidence="1 2">662</strain>
    </source>
</reference>
<comment type="caution">
    <text evidence="1">The sequence shown here is derived from an EMBL/GenBank/DDBJ whole genome shotgun (WGS) entry which is preliminary data.</text>
</comment>
<accession>X7XX29</accession>
<organism evidence="1 2">
    <name type="scientific">Mycobacterium kansasii 662</name>
    <dbReference type="NCBI Taxonomy" id="1299326"/>
    <lineage>
        <taxon>Bacteria</taxon>
        <taxon>Bacillati</taxon>
        <taxon>Actinomycetota</taxon>
        <taxon>Actinomycetes</taxon>
        <taxon>Mycobacteriales</taxon>
        <taxon>Mycobacteriaceae</taxon>
        <taxon>Mycobacterium</taxon>
    </lineage>
</organism>
<protein>
    <submittedName>
        <fullName evidence="1">Uncharacterized protein</fullName>
    </submittedName>
</protein>
<dbReference type="EMBL" id="JAOA01000028">
    <property type="protein sequence ID" value="ETZ98704.1"/>
    <property type="molecule type" value="Genomic_DNA"/>
</dbReference>
<sequence length="155" mass="17348">MLIAHAVEAAYQVKARLSTEELRRAMEERAVGKAASIGAQARAVRSSQHPRMSLDSSKRIPFFIFAYTTNISGEAAIKLIRDEFKDSPWHEQADGIFVLDGWAAVNIGNNDGAQRVSPLERRGFVLADELPSLVQMLWTHCRLRPPRWCTSRAVS</sequence>
<dbReference type="AlphaFoldDB" id="X7XX29"/>
<gene>
    <name evidence="1" type="ORF">I545_6757</name>
</gene>
<evidence type="ECO:0000313" key="1">
    <source>
        <dbReference type="EMBL" id="ETZ98704.1"/>
    </source>
</evidence>
<dbReference type="Proteomes" id="UP000020561">
    <property type="component" value="Unassembled WGS sequence"/>
</dbReference>